<accession>A0AAV0SVH7</accession>
<reference evidence="5 7" key="1">
    <citation type="submission" date="2021-11" db="EMBL/GenBank/DDBJ databases">
        <authorList>
            <person name="Islam A."/>
            <person name="Islam S."/>
            <person name="Flora M.S."/>
            <person name="Rahman M."/>
            <person name="Ziaur R.M."/>
            <person name="Epstein J.H."/>
            <person name="Hassan M."/>
            <person name="Klassen M."/>
            <person name="Woodard K."/>
            <person name="Webb A."/>
            <person name="Webby R.J."/>
            <person name="El Zowalaty M.E."/>
        </authorList>
    </citation>
    <scope>NUCLEOTIDE SEQUENCE [LARGE SCALE GENOMIC DNA]</scope>
    <source>
        <strain evidence="5">Pf1</strain>
    </source>
</reference>
<evidence type="ECO:0000313" key="6">
    <source>
        <dbReference type="EMBL" id="CAI5707108.1"/>
    </source>
</evidence>
<gene>
    <name evidence="5" type="ORF">PFR001_LOCUS2956</name>
    <name evidence="6" type="ORF">PFR002_LOCUS1326</name>
</gene>
<dbReference type="InterPro" id="IPR008501">
    <property type="entry name" value="THOC7/Mft1"/>
</dbReference>
<keyword evidence="7" id="KW-1185">Reference proteome</keyword>
<feature type="coiled-coil region" evidence="3">
    <location>
        <begin position="57"/>
        <end position="131"/>
    </location>
</feature>
<feature type="compositionally biased region" description="Polar residues" evidence="4">
    <location>
        <begin position="176"/>
        <end position="189"/>
    </location>
</feature>
<evidence type="ECO:0000256" key="1">
    <source>
        <dbReference type="ARBA" id="ARBA00004123"/>
    </source>
</evidence>
<dbReference type="GO" id="GO:0000445">
    <property type="term" value="C:THO complex part of transcription export complex"/>
    <property type="evidence" value="ECO:0007669"/>
    <property type="project" value="InterPro"/>
</dbReference>
<keyword evidence="2" id="KW-0539">Nucleus</keyword>
<dbReference type="GO" id="GO:0006397">
    <property type="term" value="P:mRNA processing"/>
    <property type="evidence" value="ECO:0007669"/>
    <property type="project" value="InterPro"/>
</dbReference>
<protein>
    <recommendedName>
        <fullName evidence="9">THO complex subunit 7</fullName>
    </recommendedName>
</protein>
<evidence type="ECO:0000256" key="2">
    <source>
        <dbReference type="ARBA" id="ARBA00023242"/>
    </source>
</evidence>
<evidence type="ECO:0000313" key="8">
    <source>
        <dbReference type="Proteomes" id="UP001159659"/>
    </source>
</evidence>
<keyword evidence="3" id="KW-0175">Coiled coil</keyword>
<dbReference type="AlphaFoldDB" id="A0AAV0SVH7"/>
<dbReference type="Pfam" id="PF05615">
    <property type="entry name" value="THOC7"/>
    <property type="match status" value="1"/>
</dbReference>
<dbReference type="EMBL" id="CANTFK010000131">
    <property type="protein sequence ID" value="CAI5707108.1"/>
    <property type="molecule type" value="Genomic_DNA"/>
</dbReference>
<comment type="subcellular location">
    <subcellularLocation>
        <location evidence="1">Nucleus</location>
    </subcellularLocation>
</comment>
<evidence type="ECO:0008006" key="9">
    <source>
        <dbReference type="Google" id="ProtNLM"/>
    </source>
</evidence>
<name>A0AAV0SVH7_9STRA</name>
<feature type="region of interest" description="Disordered" evidence="4">
    <location>
        <begin position="160"/>
        <end position="198"/>
    </location>
</feature>
<evidence type="ECO:0000256" key="4">
    <source>
        <dbReference type="SAM" id="MobiDB-lite"/>
    </source>
</evidence>
<dbReference type="Proteomes" id="UP001157938">
    <property type="component" value="Unassembled WGS sequence"/>
</dbReference>
<dbReference type="EMBL" id="CAKLBC010000653">
    <property type="protein sequence ID" value="CAH0487407.1"/>
    <property type="molecule type" value="Genomic_DNA"/>
</dbReference>
<comment type="caution">
    <text evidence="6">The sequence shown here is derived from an EMBL/GenBank/DDBJ whole genome shotgun (WGS) entry which is preliminary data.</text>
</comment>
<dbReference type="Proteomes" id="UP001159659">
    <property type="component" value="Unassembled WGS sequence"/>
</dbReference>
<evidence type="ECO:0000256" key="3">
    <source>
        <dbReference type="SAM" id="Coils"/>
    </source>
</evidence>
<evidence type="ECO:0000313" key="7">
    <source>
        <dbReference type="Proteomes" id="UP001157938"/>
    </source>
</evidence>
<proteinExistence type="predicted"/>
<organism evidence="6 8">
    <name type="scientific">Peronospora farinosa</name>
    <dbReference type="NCBI Taxonomy" id="134698"/>
    <lineage>
        <taxon>Eukaryota</taxon>
        <taxon>Sar</taxon>
        <taxon>Stramenopiles</taxon>
        <taxon>Oomycota</taxon>
        <taxon>Peronosporomycetes</taxon>
        <taxon>Peronosporales</taxon>
        <taxon>Peronosporaceae</taxon>
        <taxon>Peronospora</taxon>
    </lineage>
</organism>
<evidence type="ECO:0000313" key="5">
    <source>
        <dbReference type="EMBL" id="CAH0487407.1"/>
    </source>
</evidence>
<reference evidence="6" key="2">
    <citation type="submission" date="2022-12" db="EMBL/GenBank/DDBJ databases">
        <authorList>
            <person name="Webb A."/>
        </authorList>
    </citation>
    <scope>NUCLEOTIDE SEQUENCE</scope>
    <source>
        <strain evidence="6">Pf2</strain>
    </source>
</reference>
<sequence length="198" mass="23098">MLTLVDILKDESVDDVTRKREMDALFWEMEQLEFEANKTAIWNYTCDRELEEYETLNTEIDTSIDKVMKEIEELKQKVHKEKTIRAYKEEYESIARVINELPSRKEITAEIQSEKKRLEGATRAIEAVDQKLELRTKQFAVLINTIQNLKATLDEDAVVEKEDHQEDEEMEDGESKTATTLNENGSLTTLVPIYMTET</sequence>